<accession>A0AA38XLB8</accession>
<feature type="domain" description="Major facilitator superfamily (MFS) profile" evidence="7">
    <location>
        <begin position="51"/>
        <end position="475"/>
    </location>
</feature>
<evidence type="ECO:0000256" key="1">
    <source>
        <dbReference type="ARBA" id="ARBA00004141"/>
    </source>
</evidence>
<feature type="transmembrane region" description="Helical" evidence="6">
    <location>
        <begin position="380"/>
        <end position="402"/>
    </location>
</feature>
<dbReference type="FunFam" id="1.20.1250.20:FF:000013">
    <property type="entry name" value="MFS general substrate transporter"/>
    <property type="match status" value="1"/>
</dbReference>
<proteinExistence type="predicted"/>
<evidence type="ECO:0000256" key="4">
    <source>
        <dbReference type="ARBA" id="ARBA00022989"/>
    </source>
</evidence>
<keyword evidence="3 6" id="KW-0812">Transmembrane</keyword>
<feature type="transmembrane region" description="Helical" evidence="6">
    <location>
        <begin position="142"/>
        <end position="166"/>
    </location>
</feature>
<feature type="transmembrane region" description="Helical" evidence="6">
    <location>
        <begin position="118"/>
        <end position="136"/>
    </location>
</feature>
<dbReference type="SUPFAM" id="SSF103473">
    <property type="entry name" value="MFS general substrate transporter"/>
    <property type="match status" value="1"/>
</dbReference>
<dbReference type="PANTHER" id="PTHR43791">
    <property type="entry name" value="PERMEASE-RELATED"/>
    <property type="match status" value="1"/>
</dbReference>
<gene>
    <name evidence="8" type="ORF">H2200_001259</name>
</gene>
<dbReference type="PROSITE" id="PS50850">
    <property type="entry name" value="MFS"/>
    <property type="match status" value="1"/>
</dbReference>
<dbReference type="InterPro" id="IPR011701">
    <property type="entry name" value="MFS"/>
</dbReference>
<feature type="transmembrane region" description="Helical" evidence="6">
    <location>
        <begin position="355"/>
        <end position="374"/>
    </location>
</feature>
<dbReference type="FunFam" id="1.20.1250.20:FF:000018">
    <property type="entry name" value="MFS transporter permease"/>
    <property type="match status" value="1"/>
</dbReference>
<dbReference type="InterPro" id="IPR020846">
    <property type="entry name" value="MFS_dom"/>
</dbReference>
<evidence type="ECO:0000313" key="9">
    <source>
        <dbReference type="Proteomes" id="UP001172673"/>
    </source>
</evidence>
<feature type="transmembrane region" description="Helical" evidence="6">
    <location>
        <begin position="414"/>
        <end position="434"/>
    </location>
</feature>
<feature type="transmembrane region" description="Helical" evidence="6">
    <location>
        <begin position="47"/>
        <end position="64"/>
    </location>
</feature>
<dbReference type="PANTHER" id="PTHR43791:SF47">
    <property type="entry name" value="MAJOR FACILITATOR SUPERFAMILY (MFS) PROFILE DOMAIN-CONTAINING PROTEIN-RELATED"/>
    <property type="match status" value="1"/>
</dbReference>
<dbReference type="Gene3D" id="1.20.1250.20">
    <property type="entry name" value="MFS general substrate transporter like domains"/>
    <property type="match status" value="2"/>
</dbReference>
<comment type="subcellular location">
    <subcellularLocation>
        <location evidence="1">Membrane</location>
        <topology evidence="1">Multi-pass membrane protein</topology>
    </subcellularLocation>
</comment>
<organism evidence="8 9">
    <name type="scientific">Cladophialophora chaetospira</name>
    <dbReference type="NCBI Taxonomy" id="386627"/>
    <lineage>
        <taxon>Eukaryota</taxon>
        <taxon>Fungi</taxon>
        <taxon>Dikarya</taxon>
        <taxon>Ascomycota</taxon>
        <taxon>Pezizomycotina</taxon>
        <taxon>Eurotiomycetes</taxon>
        <taxon>Chaetothyriomycetidae</taxon>
        <taxon>Chaetothyriales</taxon>
        <taxon>Herpotrichiellaceae</taxon>
        <taxon>Cladophialophora</taxon>
    </lineage>
</organism>
<evidence type="ECO:0000256" key="2">
    <source>
        <dbReference type="ARBA" id="ARBA00022448"/>
    </source>
</evidence>
<dbReference type="Pfam" id="PF07690">
    <property type="entry name" value="MFS_1"/>
    <property type="match status" value="1"/>
</dbReference>
<keyword evidence="4 6" id="KW-1133">Transmembrane helix</keyword>
<dbReference type="Proteomes" id="UP001172673">
    <property type="component" value="Unassembled WGS sequence"/>
</dbReference>
<evidence type="ECO:0000256" key="5">
    <source>
        <dbReference type="ARBA" id="ARBA00023136"/>
    </source>
</evidence>
<feature type="transmembrane region" description="Helical" evidence="6">
    <location>
        <begin position="290"/>
        <end position="311"/>
    </location>
</feature>
<dbReference type="GO" id="GO:0016020">
    <property type="term" value="C:membrane"/>
    <property type="evidence" value="ECO:0007669"/>
    <property type="project" value="UniProtKB-SubCell"/>
</dbReference>
<feature type="transmembrane region" description="Helical" evidence="6">
    <location>
        <begin position="178"/>
        <end position="199"/>
    </location>
</feature>
<evidence type="ECO:0000259" key="7">
    <source>
        <dbReference type="PROSITE" id="PS50850"/>
    </source>
</evidence>
<comment type="caution">
    <text evidence="8">The sequence shown here is derived from an EMBL/GenBank/DDBJ whole genome shotgun (WGS) entry which is preliminary data.</text>
</comment>
<dbReference type="GO" id="GO:0022857">
    <property type="term" value="F:transmembrane transporter activity"/>
    <property type="evidence" value="ECO:0007669"/>
    <property type="project" value="InterPro"/>
</dbReference>
<feature type="transmembrane region" description="Helical" evidence="6">
    <location>
        <begin position="446"/>
        <end position="470"/>
    </location>
</feature>
<dbReference type="AlphaFoldDB" id="A0AA38XLB8"/>
<dbReference type="EMBL" id="JAPDRK010000002">
    <property type="protein sequence ID" value="KAJ9615185.1"/>
    <property type="molecule type" value="Genomic_DNA"/>
</dbReference>
<name>A0AA38XLB8_9EURO</name>
<protein>
    <recommendedName>
        <fullName evidence="7">Major facilitator superfamily (MFS) profile domain-containing protein</fullName>
    </recommendedName>
</protein>
<feature type="transmembrane region" description="Helical" evidence="6">
    <location>
        <begin position="211"/>
        <end position="233"/>
    </location>
</feature>
<feature type="transmembrane region" description="Helical" evidence="6">
    <location>
        <begin position="331"/>
        <end position="348"/>
    </location>
</feature>
<sequence>MGQSDTIHVENKQNLEDLAPDRQHEQEVLAAQLQGEEQKIKRIVRKLDFRLVLTLAVLYVWAFIDRGNLANANIAGMGEDLRLTGTNRYSILAMTFFIGYILVDAPATFTIQRVGATLMLPSIVVAWGVVTIGQGFCHSWGALLACRILLGFFEGGIIPGSIYLISLWYTRYEAHKRLAAFWVIGIASTGISGLLAYGIEKMDGDAGIAGWRWIYIIEGTVTCVCGLVAYFVLVDFPDRASRKNFLGMGPFLTAEEVSLMMARIEQDRGDSTPEKLTIKRMLRCAQDWKLWEFSLYVFFNNTALYAFAYFLPVILQKSLHYSVSKSQLFTFPPYAVAVPWILFCAWFCDKVKSRGPMMVFNSCLYIIGVVITAFHKNPRARYGGVFIGVMGITGNIPTNWAYFHNNITGQTKRALGAAMLTTASGLGGIASGNIFQPKDAPGYRTALSVCVAFQAVAILLVVKNFIYFTWANRKADKHELIIEGNPDFRYTY</sequence>
<keyword evidence="5 6" id="KW-0472">Membrane</keyword>
<evidence type="ECO:0000313" key="8">
    <source>
        <dbReference type="EMBL" id="KAJ9615185.1"/>
    </source>
</evidence>
<evidence type="ECO:0000256" key="6">
    <source>
        <dbReference type="SAM" id="Phobius"/>
    </source>
</evidence>
<keyword evidence="2" id="KW-0813">Transport</keyword>
<evidence type="ECO:0000256" key="3">
    <source>
        <dbReference type="ARBA" id="ARBA00022692"/>
    </source>
</evidence>
<feature type="transmembrane region" description="Helical" evidence="6">
    <location>
        <begin position="89"/>
        <end position="111"/>
    </location>
</feature>
<reference evidence="8" key="1">
    <citation type="submission" date="2022-10" db="EMBL/GenBank/DDBJ databases">
        <title>Culturing micro-colonial fungi from biological soil crusts in the Mojave desert and describing Neophaeococcomyces mojavensis, and introducing the new genera and species Taxawa tesnikishii.</title>
        <authorList>
            <person name="Kurbessoian T."/>
            <person name="Stajich J.E."/>
        </authorList>
    </citation>
    <scope>NUCLEOTIDE SEQUENCE</scope>
    <source>
        <strain evidence="8">TK_41</strain>
    </source>
</reference>
<dbReference type="InterPro" id="IPR036259">
    <property type="entry name" value="MFS_trans_sf"/>
</dbReference>
<keyword evidence="9" id="KW-1185">Reference proteome</keyword>